<organism evidence="1 2">
    <name type="scientific">Naganishia vaughanmartiniae</name>
    <dbReference type="NCBI Taxonomy" id="1424756"/>
    <lineage>
        <taxon>Eukaryota</taxon>
        <taxon>Fungi</taxon>
        <taxon>Dikarya</taxon>
        <taxon>Basidiomycota</taxon>
        <taxon>Agaricomycotina</taxon>
        <taxon>Tremellomycetes</taxon>
        <taxon>Filobasidiales</taxon>
        <taxon>Filobasidiaceae</taxon>
        <taxon>Naganishia</taxon>
    </lineage>
</organism>
<evidence type="ECO:0000313" key="1">
    <source>
        <dbReference type="EMBL" id="KAJ9115431.1"/>
    </source>
</evidence>
<keyword evidence="2" id="KW-1185">Reference proteome</keyword>
<proteinExistence type="predicted"/>
<reference evidence="1" key="1">
    <citation type="submission" date="2023-04" db="EMBL/GenBank/DDBJ databases">
        <title>Draft Genome sequencing of Naganishia species isolated from polar environments using Oxford Nanopore Technology.</title>
        <authorList>
            <person name="Leo P."/>
            <person name="Venkateswaran K."/>
        </authorList>
    </citation>
    <scope>NUCLEOTIDE SEQUENCE</scope>
    <source>
        <strain evidence="1">MNA-CCFEE 5425</strain>
    </source>
</reference>
<gene>
    <name evidence="1" type="ORF">QFC22_005188</name>
</gene>
<comment type="caution">
    <text evidence="1">The sequence shown here is derived from an EMBL/GenBank/DDBJ whole genome shotgun (WGS) entry which is preliminary data.</text>
</comment>
<name>A0ACC2WVI3_9TREE</name>
<sequence length="194" mass="20703">MVQHHPLPASFSTAAGGTPSTTSWVDFSVPAPAAPIGDYYSLPSQQPPQSASHKGAPSSGSLLSDPIEPQHTHAGSADASRNLGVLSPAFNQSNIDKEVWKNQVIQKLGTIITYLKSGQELEKVELVKMIEDFAAEAQNAWLTPVVAVKLGRSAADIPTLGFSINWLTSDGSGDNRKDAIETQVLEEFQRLGLL</sequence>
<accession>A0ACC2WVI3</accession>
<protein>
    <submittedName>
        <fullName evidence="1">Uncharacterized protein</fullName>
    </submittedName>
</protein>
<dbReference type="Proteomes" id="UP001243375">
    <property type="component" value="Unassembled WGS sequence"/>
</dbReference>
<dbReference type="EMBL" id="JASBWU010000016">
    <property type="protein sequence ID" value="KAJ9115431.1"/>
    <property type="molecule type" value="Genomic_DNA"/>
</dbReference>
<evidence type="ECO:0000313" key="2">
    <source>
        <dbReference type="Proteomes" id="UP001243375"/>
    </source>
</evidence>